<organism evidence="1 2">
    <name type="scientific">Aquisphaera giovannonii</name>
    <dbReference type="NCBI Taxonomy" id="406548"/>
    <lineage>
        <taxon>Bacteria</taxon>
        <taxon>Pseudomonadati</taxon>
        <taxon>Planctomycetota</taxon>
        <taxon>Planctomycetia</taxon>
        <taxon>Isosphaerales</taxon>
        <taxon>Isosphaeraceae</taxon>
        <taxon>Aquisphaera</taxon>
    </lineage>
</organism>
<dbReference type="InterPro" id="IPR036983">
    <property type="entry name" value="AIM24_sf"/>
</dbReference>
<dbReference type="OrthoDB" id="9779518at2"/>
<dbReference type="Pfam" id="PF01987">
    <property type="entry name" value="AIM24"/>
    <property type="match status" value="1"/>
</dbReference>
<protein>
    <recommendedName>
        <fullName evidence="3">TIGR00266 family protein</fullName>
    </recommendedName>
</protein>
<dbReference type="InterPro" id="IPR016031">
    <property type="entry name" value="Trp_RNA-bd_attenuator-like_dom"/>
</dbReference>
<dbReference type="PANTHER" id="PTHR43657">
    <property type="entry name" value="TRYPTOPHAN RNA-BINDING ATTENUATOR PROTEIN-LIKE PROTEIN"/>
    <property type="match status" value="1"/>
</dbReference>
<dbReference type="NCBIfam" id="TIGR00266">
    <property type="entry name" value="TIGR00266 family protein"/>
    <property type="match status" value="1"/>
</dbReference>
<keyword evidence="2" id="KW-1185">Reference proteome</keyword>
<evidence type="ECO:0000313" key="2">
    <source>
        <dbReference type="Proteomes" id="UP000324233"/>
    </source>
</evidence>
<dbReference type="PANTHER" id="PTHR43657:SF1">
    <property type="entry name" value="ALTERED INHERITANCE OF MITOCHONDRIA PROTEIN 24, MITOCHONDRIAL"/>
    <property type="match status" value="1"/>
</dbReference>
<dbReference type="Gene3D" id="3.60.160.10">
    <property type="entry name" value="Mitochondrial biogenesis AIM24"/>
    <property type="match status" value="1"/>
</dbReference>
<dbReference type="RefSeq" id="WP_148597401.1">
    <property type="nucleotide sequence ID" value="NZ_CP042997.1"/>
</dbReference>
<dbReference type="SUPFAM" id="SSF51219">
    <property type="entry name" value="TRAP-like"/>
    <property type="match status" value="1"/>
</dbReference>
<proteinExistence type="predicted"/>
<dbReference type="EMBL" id="CP042997">
    <property type="protein sequence ID" value="QEH37899.1"/>
    <property type="molecule type" value="Genomic_DNA"/>
</dbReference>
<dbReference type="KEGG" id="agv:OJF2_64910"/>
<dbReference type="InterPro" id="IPR002838">
    <property type="entry name" value="AIM24"/>
</dbReference>
<dbReference type="Proteomes" id="UP000324233">
    <property type="component" value="Chromosome"/>
</dbReference>
<dbReference type="AlphaFoldDB" id="A0A5B9WCE4"/>
<name>A0A5B9WCE4_9BACT</name>
<evidence type="ECO:0000313" key="1">
    <source>
        <dbReference type="EMBL" id="QEH37899.1"/>
    </source>
</evidence>
<gene>
    <name evidence="1" type="ORF">OJF2_64910</name>
</gene>
<accession>A0A5B9WCE4</accession>
<reference evidence="1 2" key="1">
    <citation type="submission" date="2019-08" db="EMBL/GenBank/DDBJ databases">
        <title>Deep-cultivation of Planctomycetes and their phenomic and genomic characterization uncovers novel biology.</title>
        <authorList>
            <person name="Wiegand S."/>
            <person name="Jogler M."/>
            <person name="Boedeker C."/>
            <person name="Pinto D."/>
            <person name="Vollmers J."/>
            <person name="Rivas-Marin E."/>
            <person name="Kohn T."/>
            <person name="Peeters S.H."/>
            <person name="Heuer A."/>
            <person name="Rast P."/>
            <person name="Oberbeckmann S."/>
            <person name="Bunk B."/>
            <person name="Jeske O."/>
            <person name="Meyerdierks A."/>
            <person name="Storesund J.E."/>
            <person name="Kallscheuer N."/>
            <person name="Luecker S."/>
            <person name="Lage O.M."/>
            <person name="Pohl T."/>
            <person name="Merkel B.J."/>
            <person name="Hornburger P."/>
            <person name="Mueller R.-W."/>
            <person name="Bruemmer F."/>
            <person name="Labrenz M."/>
            <person name="Spormann A.M."/>
            <person name="Op den Camp H."/>
            <person name="Overmann J."/>
            <person name="Amann R."/>
            <person name="Jetten M.S.M."/>
            <person name="Mascher T."/>
            <person name="Medema M.H."/>
            <person name="Devos D.P."/>
            <person name="Kaster A.-K."/>
            <person name="Ovreas L."/>
            <person name="Rohde M."/>
            <person name="Galperin M.Y."/>
            <person name="Jogler C."/>
        </authorList>
    </citation>
    <scope>NUCLEOTIDE SEQUENCE [LARGE SCALE GENOMIC DNA]</scope>
    <source>
        <strain evidence="1 2">OJF2</strain>
    </source>
</reference>
<evidence type="ECO:0008006" key="3">
    <source>
        <dbReference type="Google" id="ProtNLM"/>
    </source>
</evidence>
<sequence>MRYKILYQPSFSMAVVELARGEQIMAESGAMVSMSPTIRLQAAMSGGGLFGAVKSAVGGESLFRTTFTAEDGPGEITLAPSALGDVMAVEMAGSRFYVQPGSYLAGHPALSIGVQGSMRGMLSGEGLFLLTVEGSGLLLLSSFGAIHEKRLGPGEEYIVDTGHIVAFEGSVQYRLEKATGGGQGQGIGGFLKGMVQSALSGEGFVCRYRGPGSIYMQTRQLPGFARQLLPFLPRAGGN</sequence>